<proteinExistence type="inferred from homology"/>
<dbReference type="Proteomes" id="UP001156601">
    <property type="component" value="Unassembled WGS sequence"/>
</dbReference>
<name>A0AA37T2U9_9ALTE</name>
<dbReference type="CDD" id="cd07814">
    <property type="entry name" value="SRPBCC_CalC_Aha1-like"/>
    <property type="match status" value="1"/>
</dbReference>
<organism evidence="3 4">
    <name type="scientific">Agaribacter marinus</name>
    <dbReference type="NCBI Taxonomy" id="1431249"/>
    <lineage>
        <taxon>Bacteria</taxon>
        <taxon>Pseudomonadati</taxon>
        <taxon>Pseudomonadota</taxon>
        <taxon>Gammaproteobacteria</taxon>
        <taxon>Alteromonadales</taxon>
        <taxon>Alteromonadaceae</taxon>
        <taxon>Agaribacter</taxon>
    </lineage>
</organism>
<accession>A0AA37T2U9</accession>
<reference evidence="3" key="2">
    <citation type="submission" date="2023-01" db="EMBL/GenBank/DDBJ databases">
        <title>Draft genome sequence of Agaribacter marinus strain NBRC 110023.</title>
        <authorList>
            <person name="Sun Q."/>
            <person name="Mori K."/>
        </authorList>
    </citation>
    <scope>NUCLEOTIDE SEQUENCE</scope>
    <source>
        <strain evidence="3">NBRC 110023</strain>
    </source>
</reference>
<comment type="similarity">
    <text evidence="1">Belongs to the AHA1 family.</text>
</comment>
<comment type="caution">
    <text evidence="3">The sequence shown here is derived from an EMBL/GenBank/DDBJ whole genome shotgun (WGS) entry which is preliminary data.</text>
</comment>
<evidence type="ECO:0000259" key="2">
    <source>
        <dbReference type="Pfam" id="PF08327"/>
    </source>
</evidence>
<dbReference type="InterPro" id="IPR023393">
    <property type="entry name" value="START-like_dom_sf"/>
</dbReference>
<evidence type="ECO:0000313" key="3">
    <source>
        <dbReference type="EMBL" id="GLR72990.1"/>
    </source>
</evidence>
<evidence type="ECO:0000313" key="4">
    <source>
        <dbReference type="Proteomes" id="UP001156601"/>
    </source>
</evidence>
<dbReference type="EMBL" id="BSOT01000019">
    <property type="protein sequence ID" value="GLR72990.1"/>
    <property type="molecule type" value="Genomic_DNA"/>
</dbReference>
<dbReference type="AlphaFoldDB" id="A0AA37T2U9"/>
<feature type="domain" description="Activator of Hsp90 ATPase homologue 1/2-like C-terminal" evidence="2">
    <location>
        <begin position="23"/>
        <end position="155"/>
    </location>
</feature>
<protein>
    <submittedName>
        <fullName evidence="3">Activator of HSP90 ATPase</fullName>
    </submittedName>
</protein>
<dbReference type="Pfam" id="PF08327">
    <property type="entry name" value="AHSA1"/>
    <property type="match status" value="1"/>
</dbReference>
<dbReference type="RefSeq" id="WP_284219410.1">
    <property type="nucleotide sequence ID" value="NZ_BSOT01000019.1"/>
</dbReference>
<gene>
    <name evidence="3" type="ORF">GCM10007852_38980</name>
</gene>
<sequence>MTIPFVKTKIGADPIIVEGYLAASPQSVFRAWTDPRLIVQWFGPKPNSLLSAEVDLRIGGAWKFLMKDNGVEKMGFEGKYLTISPSSHLIFSWSKFETGSKQTRPSLMSQVEIVLSEMGSGTDIRIVHSAIEDEAMRTGFSTGWEHGMKNLQDFLS</sequence>
<reference evidence="3" key="1">
    <citation type="journal article" date="2014" name="Int. J. Syst. Evol. Microbiol.">
        <title>Complete genome sequence of Corynebacterium casei LMG S-19264T (=DSM 44701T), isolated from a smear-ripened cheese.</title>
        <authorList>
            <consortium name="US DOE Joint Genome Institute (JGI-PGF)"/>
            <person name="Walter F."/>
            <person name="Albersmeier A."/>
            <person name="Kalinowski J."/>
            <person name="Ruckert C."/>
        </authorList>
    </citation>
    <scope>NUCLEOTIDE SEQUENCE</scope>
    <source>
        <strain evidence="3">NBRC 110023</strain>
    </source>
</reference>
<evidence type="ECO:0000256" key="1">
    <source>
        <dbReference type="ARBA" id="ARBA00006817"/>
    </source>
</evidence>
<dbReference type="InterPro" id="IPR013538">
    <property type="entry name" value="ASHA1/2-like_C"/>
</dbReference>
<dbReference type="SUPFAM" id="SSF55961">
    <property type="entry name" value="Bet v1-like"/>
    <property type="match status" value="1"/>
</dbReference>
<dbReference type="Gene3D" id="3.30.530.20">
    <property type="match status" value="1"/>
</dbReference>
<keyword evidence="4" id="KW-1185">Reference proteome</keyword>